<evidence type="ECO:0000256" key="7">
    <source>
        <dbReference type="ARBA" id="ARBA00023015"/>
    </source>
</evidence>
<keyword evidence="4" id="KW-0378">Hydrolase</keyword>
<keyword evidence="5" id="KW-0832">Ubl conjugation</keyword>
<dbReference type="RefSeq" id="XP_017882296.1">
    <property type="nucleotide sequence ID" value="XM_018026807.2"/>
</dbReference>
<dbReference type="GO" id="GO:0040029">
    <property type="term" value="P:epigenetic regulation of gene expression"/>
    <property type="evidence" value="ECO:0007669"/>
    <property type="project" value="UniProtKB-ARBA"/>
</dbReference>
<evidence type="ECO:0000256" key="9">
    <source>
        <dbReference type="ARBA" id="ARBA00023163"/>
    </source>
</evidence>
<dbReference type="PANTHER" id="PTHR12159:SF9">
    <property type="entry name" value="G_T MISMATCH-SPECIFIC THYMINE DNA GLYCOSYLASE"/>
    <property type="match status" value="1"/>
</dbReference>
<evidence type="ECO:0000259" key="19">
    <source>
        <dbReference type="Pfam" id="PF03167"/>
    </source>
</evidence>
<dbReference type="GeneID" id="108626232"/>
<evidence type="ECO:0000256" key="5">
    <source>
        <dbReference type="ARBA" id="ARBA00022843"/>
    </source>
</evidence>
<dbReference type="GO" id="GO:0004844">
    <property type="term" value="F:uracil DNA N-glycosylase activity"/>
    <property type="evidence" value="ECO:0007669"/>
    <property type="project" value="TreeGrafter"/>
</dbReference>
<dbReference type="KEGG" id="ccal:108626054"/>
<keyword evidence="8" id="KW-0010">Activator</keyword>
<evidence type="ECO:0000256" key="17">
    <source>
        <dbReference type="ARBA" id="ARBA00083221"/>
    </source>
</evidence>
<evidence type="ECO:0000313" key="21">
    <source>
        <dbReference type="RefSeq" id="XP_017881951.1"/>
    </source>
</evidence>
<dbReference type="InterPro" id="IPR005122">
    <property type="entry name" value="Uracil-DNA_glycosylase-like"/>
</dbReference>
<comment type="subcellular location">
    <subcellularLocation>
        <location evidence="1">Nucleus</location>
    </subcellularLocation>
</comment>
<evidence type="ECO:0000256" key="14">
    <source>
        <dbReference type="ARBA" id="ARBA00064519"/>
    </source>
</evidence>
<name>A0AAJ7J163_9HYME</name>
<evidence type="ECO:0000256" key="8">
    <source>
        <dbReference type="ARBA" id="ARBA00023159"/>
    </source>
</evidence>
<reference evidence="21 22" key="1">
    <citation type="submission" date="2025-04" db="UniProtKB">
        <authorList>
            <consortium name="RefSeq"/>
        </authorList>
    </citation>
    <scope>IDENTIFICATION</scope>
    <source>
        <tissue evidence="21 22">Whole body</tissue>
    </source>
</reference>
<keyword evidence="10" id="KW-0234">DNA repair</keyword>
<keyword evidence="11" id="KW-0539">Nucleus</keyword>
<comment type="catalytic activity">
    <reaction evidence="12">
        <text>Hydrolyzes mismatched double-stranded DNA and polynucleotides, releasing free thymine.</text>
        <dbReference type="EC" id="3.2.2.29"/>
    </reaction>
</comment>
<dbReference type="CDD" id="cd10028">
    <property type="entry name" value="UDG-F2_TDG_MUG"/>
    <property type="match status" value="1"/>
</dbReference>
<dbReference type="Gene3D" id="3.40.470.10">
    <property type="entry name" value="Uracil-DNA glycosylase-like domain"/>
    <property type="match status" value="1"/>
</dbReference>
<dbReference type="PANTHER" id="PTHR12159">
    <property type="entry name" value="G/T AND G/U MISMATCH-SPECIFIC DNA GLYCOSYLASE"/>
    <property type="match status" value="1"/>
</dbReference>
<proteinExistence type="inferred from homology"/>
<keyword evidence="9" id="KW-0804">Transcription</keyword>
<dbReference type="AlphaFoldDB" id="A0AAJ7J163"/>
<evidence type="ECO:0000313" key="22">
    <source>
        <dbReference type="RefSeq" id="XP_017882296.1"/>
    </source>
</evidence>
<feature type="domain" description="Uracil-DNA glycosylase-like" evidence="19">
    <location>
        <begin position="51"/>
        <end position="201"/>
    </location>
</feature>
<dbReference type="Proteomes" id="UP000694925">
    <property type="component" value="Unplaced"/>
</dbReference>
<evidence type="ECO:0000256" key="16">
    <source>
        <dbReference type="ARBA" id="ARBA00071248"/>
    </source>
</evidence>
<evidence type="ECO:0000256" key="15">
    <source>
        <dbReference type="ARBA" id="ARBA00066769"/>
    </source>
</evidence>
<evidence type="ECO:0000256" key="10">
    <source>
        <dbReference type="ARBA" id="ARBA00023204"/>
    </source>
</evidence>
<dbReference type="Pfam" id="PF03167">
    <property type="entry name" value="UDG"/>
    <property type="match status" value="1"/>
</dbReference>
<comment type="subunit">
    <text evidence="14">Homodimer. Interacts with AICDA and GADD45A.</text>
</comment>
<evidence type="ECO:0000256" key="12">
    <source>
        <dbReference type="ARBA" id="ARBA00052915"/>
    </source>
</evidence>
<gene>
    <name evidence="21" type="primary">LOC108626054</name>
    <name evidence="22" type="synonym">LOC108626232</name>
</gene>
<evidence type="ECO:0000256" key="6">
    <source>
        <dbReference type="ARBA" id="ARBA00022853"/>
    </source>
</evidence>
<dbReference type="GO" id="GO:0006285">
    <property type="term" value="P:base-excision repair, AP site formation"/>
    <property type="evidence" value="ECO:0007669"/>
    <property type="project" value="InterPro"/>
</dbReference>
<comment type="similarity">
    <text evidence="13">Belongs to the uracil-DNA glycosylase (UDG) superfamily. TDG/mug family.</text>
</comment>
<dbReference type="FunFam" id="3.40.470.10:FF:000002">
    <property type="entry name" value="G/T mismatch-specific thymine DNA glycosylase"/>
    <property type="match status" value="1"/>
</dbReference>
<dbReference type="SUPFAM" id="SSF52141">
    <property type="entry name" value="Uracil-DNA glycosylase-like"/>
    <property type="match status" value="1"/>
</dbReference>
<feature type="region of interest" description="Disordered" evidence="18">
    <location>
        <begin position="287"/>
        <end position="319"/>
    </location>
</feature>
<dbReference type="RefSeq" id="XP_017881951.1">
    <property type="nucleotide sequence ID" value="XM_018026462.2"/>
</dbReference>
<dbReference type="GO" id="GO:0003677">
    <property type="term" value="F:DNA binding"/>
    <property type="evidence" value="ECO:0007669"/>
    <property type="project" value="UniProtKB-ARBA"/>
</dbReference>
<evidence type="ECO:0000256" key="18">
    <source>
        <dbReference type="SAM" id="MobiDB-lite"/>
    </source>
</evidence>
<dbReference type="InterPro" id="IPR036895">
    <property type="entry name" value="Uracil-DNA_glycosylase-like_sf"/>
</dbReference>
<evidence type="ECO:0000256" key="2">
    <source>
        <dbReference type="ARBA" id="ARBA00022499"/>
    </source>
</evidence>
<dbReference type="GO" id="GO:0032183">
    <property type="term" value="F:SUMO binding"/>
    <property type="evidence" value="ECO:0007669"/>
    <property type="project" value="UniProtKB-ARBA"/>
</dbReference>
<evidence type="ECO:0000256" key="3">
    <source>
        <dbReference type="ARBA" id="ARBA00022763"/>
    </source>
</evidence>
<keyword evidence="2" id="KW-1017">Isopeptide bond</keyword>
<keyword evidence="20" id="KW-1185">Reference proteome</keyword>
<feature type="compositionally biased region" description="Basic and acidic residues" evidence="18">
    <location>
        <begin position="287"/>
        <end position="296"/>
    </location>
</feature>
<keyword evidence="7" id="KW-0805">Transcription regulation</keyword>
<evidence type="ECO:0000256" key="11">
    <source>
        <dbReference type="ARBA" id="ARBA00023242"/>
    </source>
</evidence>
<dbReference type="GO" id="GO:0005654">
    <property type="term" value="C:nucleoplasm"/>
    <property type="evidence" value="ECO:0007669"/>
    <property type="project" value="UniProtKB-ARBA"/>
</dbReference>
<dbReference type="GeneID" id="108626054"/>
<dbReference type="GO" id="GO:0141016">
    <property type="term" value="F:G/T mismatch-specific thymine-DNA glycosylase activity"/>
    <property type="evidence" value="ECO:0007669"/>
    <property type="project" value="UniProtKB-EC"/>
</dbReference>
<evidence type="ECO:0000313" key="20">
    <source>
        <dbReference type="Proteomes" id="UP000694925"/>
    </source>
</evidence>
<organism evidence="20 21">
    <name type="scientific">Ceratina calcarata</name>
    <dbReference type="NCBI Taxonomy" id="156304"/>
    <lineage>
        <taxon>Eukaryota</taxon>
        <taxon>Metazoa</taxon>
        <taxon>Ecdysozoa</taxon>
        <taxon>Arthropoda</taxon>
        <taxon>Hexapoda</taxon>
        <taxon>Insecta</taxon>
        <taxon>Pterygota</taxon>
        <taxon>Neoptera</taxon>
        <taxon>Endopterygota</taxon>
        <taxon>Hymenoptera</taxon>
        <taxon>Apocrita</taxon>
        <taxon>Aculeata</taxon>
        <taxon>Apoidea</taxon>
        <taxon>Anthophila</taxon>
        <taxon>Apidae</taxon>
        <taxon>Ceratina</taxon>
        <taxon>Zadontomerus</taxon>
    </lineage>
</organism>
<dbReference type="KEGG" id="ccal:108626232"/>
<accession>A0AAJ7J163</accession>
<dbReference type="InterPro" id="IPR015637">
    <property type="entry name" value="MUG/TDG"/>
</dbReference>
<dbReference type="EC" id="3.2.2.29" evidence="15"/>
<evidence type="ECO:0000256" key="4">
    <source>
        <dbReference type="ARBA" id="ARBA00022801"/>
    </source>
</evidence>
<protein>
    <recommendedName>
        <fullName evidence="16">G/T mismatch-specific thymine DNA glycosylase</fullName>
        <ecNumber evidence="15">3.2.2.29</ecNumber>
    </recommendedName>
    <alternativeName>
        <fullName evidence="17">Thymine-DNA glycosylase</fullName>
    </alternativeName>
</protein>
<keyword evidence="6" id="KW-0156">Chromatin regulator</keyword>
<evidence type="ECO:0000256" key="13">
    <source>
        <dbReference type="ARBA" id="ARBA00061261"/>
    </source>
</evidence>
<sequence length="319" mass="36681">MIWRRMMTPIDLSKLMKKTRVEKKIEKSKKIINRFDGLTEEEVQKNCTLEDYLQMNLDIVFIGINPSLTAAHRGKYYAGACNHFYKLLHKSGLTPYLLKYEEDHKLLEYGIGLTNVVHRPTRSSADLKSAELKEGMKCVEEKLMYWKPKIAVFNGKCIYDACSTKSGAFKFGLQRECIGESAVWVVPSSSARCANFPRLEDKLHFFTSLKKYLQFLKGEIECVDMKDFQFEGKCTQFIPRTSKMWRRKDASVFLNGGRVANKQLMCLDTSDVATAYSSEFIVKKVRKNESNEEAKKSKSSKNSKSNSESDIEIVFENVQ</sequence>
<evidence type="ECO:0000256" key="1">
    <source>
        <dbReference type="ARBA" id="ARBA00004123"/>
    </source>
</evidence>
<keyword evidence="3" id="KW-0227">DNA damage</keyword>